<reference evidence="15 16" key="1">
    <citation type="journal article" date="2016" name="Nat. Commun.">
        <title>Thousands of microbial genomes shed light on interconnected biogeochemical processes in an aquifer system.</title>
        <authorList>
            <person name="Anantharaman K."/>
            <person name="Brown C.T."/>
            <person name="Hug L.A."/>
            <person name="Sharon I."/>
            <person name="Castelle C.J."/>
            <person name="Probst A.J."/>
            <person name="Thomas B.C."/>
            <person name="Singh A."/>
            <person name="Wilkins M.J."/>
            <person name="Karaoz U."/>
            <person name="Brodie E.L."/>
            <person name="Williams K.H."/>
            <person name="Hubbard S.S."/>
            <person name="Banfield J.F."/>
        </authorList>
    </citation>
    <scope>NUCLEOTIDE SEQUENCE [LARGE SCALE GENOMIC DNA]</scope>
</reference>
<accession>A0A1F6M2P5</accession>
<keyword evidence="4" id="KW-1003">Cell membrane</keyword>
<dbReference type="CDD" id="cd06158">
    <property type="entry name" value="S2P-M50_like_1"/>
    <property type="match status" value="1"/>
</dbReference>
<protein>
    <recommendedName>
        <fullName evidence="14">Peptidase M50 domain-containing protein</fullName>
    </recommendedName>
</protein>
<evidence type="ECO:0000256" key="10">
    <source>
        <dbReference type="ARBA" id="ARBA00022989"/>
    </source>
</evidence>
<feature type="domain" description="Peptidase M50" evidence="14">
    <location>
        <begin position="90"/>
        <end position="148"/>
    </location>
</feature>
<evidence type="ECO:0000256" key="5">
    <source>
        <dbReference type="ARBA" id="ARBA00022670"/>
    </source>
</evidence>
<dbReference type="AlphaFoldDB" id="A0A1F6M2P5"/>
<feature type="transmembrane region" description="Helical" evidence="13">
    <location>
        <begin position="95"/>
        <end position="117"/>
    </location>
</feature>
<gene>
    <name evidence="15" type="ORF">A3B90_00730</name>
</gene>
<dbReference type="Pfam" id="PF02163">
    <property type="entry name" value="Peptidase_M50"/>
    <property type="match status" value="1"/>
</dbReference>
<dbReference type="STRING" id="1798676.A3B90_00730"/>
<dbReference type="GO" id="GO:0046872">
    <property type="term" value="F:metal ion binding"/>
    <property type="evidence" value="ECO:0007669"/>
    <property type="project" value="UniProtKB-KW"/>
</dbReference>
<keyword evidence="11" id="KW-0482">Metalloprotease</keyword>
<dbReference type="GO" id="GO:0005886">
    <property type="term" value="C:plasma membrane"/>
    <property type="evidence" value="ECO:0007669"/>
    <property type="project" value="UniProtKB-SubCell"/>
</dbReference>
<dbReference type="EMBL" id="MFPX01000027">
    <property type="protein sequence ID" value="OGH65921.1"/>
    <property type="molecule type" value="Genomic_DNA"/>
</dbReference>
<evidence type="ECO:0000256" key="6">
    <source>
        <dbReference type="ARBA" id="ARBA00022692"/>
    </source>
</evidence>
<dbReference type="PANTHER" id="PTHR35864">
    <property type="entry name" value="ZINC METALLOPROTEASE MJ0611-RELATED"/>
    <property type="match status" value="1"/>
</dbReference>
<comment type="cofactor">
    <cofactor evidence="1">
        <name>Zn(2+)</name>
        <dbReference type="ChEBI" id="CHEBI:29105"/>
    </cofactor>
</comment>
<evidence type="ECO:0000256" key="7">
    <source>
        <dbReference type="ARBA" id="ARBA00022723"/>
    </source>
</evidence>
<organism evidence="15 16">
    <name type="scientific">Candidatus Magasanikbacteria bacterium RIFCSPHIGHO2_02_FULL_41_13</name>
    <dbReference type="NCBI Taxonomy" id="1798676"/>
    <lineage>
        <taxon>Bacteria</taxon>
        <taxon>Candidatus Magasanikiibacteriota</taxon>
    </lineage>
</organism>
<comment type="similarity">
    <text evidence="3">Belongs to the peptidase M50B family.</text>
</comment>
<keyword evidence="12 13" id="KW-0472">Membrane</keyword>
<evidence type="ECO:0000313" key="15">
    <source>
        <dbReference type="EMBL" id="OGH65921.1"/>
    </source>
</evidence>
<evidence type="ECO:0000256" key="1">
    <source>
        <dbReference type="ARBA" id="ARBA00001947"/>
    </source>
</evidence>
<evidence type="ECO:0000256" key="13">
    <source>
        <dbReference type="SAM" id="Phobius"/>
    </source>
</evidence>
<dbReference type="InterPro" id="IPR008915">
    <property type="entry name" value="Peptidase_M50"/>
</dbReference>
<evidence type="ECO:0000256" key="3">
    <source>
        <dbReference type="ARBA" id="ARBA00007931"/>
    </source>
</evidence>
<keyword evidence="8" id="KW-0378">Hydrolase</keyword>
<dbReference type="PANTHER" id="PTHR35864:SF1">
    <property type="entry name" value="ZINC METALLOPROTEASE YWHC-RELATED"/>
    <property type="match status" value="1"/>
</dbReference>
<name>A0A1F6M2P5_9BACT</name>
<evidence type="ECO:0000256" key="12">
    <source>
        <dbReference type="ARBA" id="ARBA00023136"/>
    </source>
</evidence>
<dbReference type="GO" id="GO:0008237">
    <property type="term" value="F:metallopeptidase activity"/>
    <property type="evidence" value="ECO:0007669"/>
    <property type="project" value="UniProtKB-KW"/>
</dbReference>
<keyword evidence="7" id="KW-0479">Metal-binding</keyword>
<sequence length="175" mass="19397">LGDPTARYAGRLSLDPRVHIDPIGTLLLPLLLFFGSAGSFMFAYAKPVPFNPNNLRDQRWGPVYVALAGPLTNFLIAFVIGLFVRFLPASTFSDLLSLIVLANVLLGVFNCVPIPPLDGSKLLFAFLPNSMENVKIMLERFGFVLVLIFVFYFSHLISPVVEYFMNLFTGGMGLY</sequence>
<dbReference type="InterPro" id="IPR052348">
    <property type="entry name" value="Metallopeptidase_M50B"/>
</dbReference>
<keyword evidence="9" id="KW-0862">Zinc</keyword>
<evidence type="ECO:0000313" key="16">
    <source>
        <dbReference type="Proteomes" id="UP000178742"/>
    </source>
</evidence>
<feature type="transmembrane region" description="Helical" evidence="13">
    <location>
        <begin position="63"/>
        <end position="83"/>
    </location>
</feature>
<evidence type="ECO:0000256" key="4">
    <source>
        <dbReference type="ARBA" id="ARBA00022475"/>
    </source>
</evidence>
<dbReference type="GO" id="GO:0006508">
    <property type="term" value="P:proteolysis"/>
    <property type="evidence" value="ECO:0007669"/>
    <property type="project" value="UniProtKB-KW"/>
</dbReference>
<keyword evidence="6 13" id="KW-0812">Transmembrane</keyword>
<evidence type="ECO:0000256" key="8">
    <source>
        <dbReference type="ARBA" id="ARBA00022801"/>
    </source>
</evidence>
<feature type="non-terminal residue" evidence="15">
    <location>
        <position position="1"/>
    </location>
</feature>
<proteinExistence type="inferred from homology"/>
<evidence type="ECO:0000256" key="11">
    <source>
        <dbReference type="ARBA" id="ARBA00023049"/>
    </source>
</evidence>
<evidence type="ECO:0000256" key="2">
    <source>
        <dbReference type="ARBA" id="ARBA00004651"/>
    </source>
</evidence>
<comment type="caution">
    <text evidence="15">The sequence shown here is derived from an EMBL/GenBank/DDBJ whole genome shotgun (WGS) entry which is preliminary data.</text>
</comment>
<comment type="subcellular location">
    <subcellularLocation>
        <location evidence="2">Cell membrane</location>
        <topology evidence="2">Multi-pass membrane protein</topology>
    </subcellularLocation>
</comment>
<evidence type="ECO:0000259" key="14">
    <source>
        <dbReference type="Pfam" id="PF02163"/>
    </source>
</evidence>
<dbReference type="InterPro" id="IPR044537">
    <property type="entry name" value="Rip2-like"/>
</dbReference>
<keyword evidence="5" id="KW-0645">Protease</keyword>
<dbReference type="Proteomes" id="UP000178742">
    <property type="component" value="Unassembled WGS sequence"/>
</dbReference>
<feature type="transmembrane region" description="Helical" evidence="13">
    <location>
        <begin position="138"/>
        <end position="157"/>
    </location>
</feature>
<feature type="transmembrane region" description="Helical" evidence="13">
    <location>
        <begin position="23"/>
        <end position="43"/>
    </location>
</feature>
<keyword evidence="10 13" id="KW-1133">Transmembrane helix</keyword>
<evidence type="ECO:0000256" key="9">
    <source>
        <dbReference type="ARBA" id="ARBA00022833"/>
    </source>
</evidence>